<gene>
    <name evidence="3" type="ORF">MNBD_PLANCTO02-3002</name>
</gene>
<dbReference type="GO" id="GO:0005737">
    <property type="term" value="C:cytoplasm"/>
    <property type="evidence" value="ECO:0007669"/>
    <property type="project" value="InterPro"/>
</dbReference>
<dbReference type="SUPFAM" id="SSF102114">
    <property type="entry name" value="Radical SAM enzymes"/>
    <property type="match status" value="1"/>
</dbReference>
<accession>A0A3B1E3D0</accession>
<dbReference type="AlphaFoldDB" id="A0A3B1E3D0"/>
<organism evidence="3">
    <name type="scientific">hydrothermal vent metagenome</name>
    <dbReference type="NCBI Taxonomy" id="652676"/>
    <lineage>
        <taxon>unclassified sequences</taxon>
        <taxon>metagenomes</taxon>
        <taxon>ecological metagenomes</taxon>
    </lineage>
</organism>
<dbReference type="SMART" id="SM00729">
    <property type="entry name" value="Elp3"/>
    <property type="match status" value="1"/>
</dbReference>
<dbReference type="PROSITE" id="PS51918">
    <property type="entry name" value="RADICAL_SAM"/>
    <property type="match status" value="1"/>
</dbReference>
<proteinExistence type="inferred from homology"/>
<dbReference type="InterPro" id="IPR006638">
    <property type="entry name" value="Elp3/MiaA/NifB-like_rSAM"/>
</dbReference>
<keyword evidence="3" id="KW-0346">Stress response</keyword>
<dbReference type="PANTHER" id="PTHR13932:SF5">
    <property type="entry name" value="RADICAL S-ADENOSYL METHIONINE DOMAIN-CONTAINING PROTEIN 1, MITOCHONDRIAL"/>
    <property type="match status" value="1"/>
</dbReference>
<comment type="similarity">
    <text evidence="1">Belongs to the anaerobic coproporphyrinogen-III oxidase family. HemW subfamily.</text>
</comment>
<dbReference type="Pfam" id="PF04055">
    <property type="entry name" value="Radical_SAM"/>
    <property type="match status" value="1"/>
</dbReference>
<dbReference type="InterPro" id="IPR010723">
    <property type="entry name" value="HemN_C"/>
</dbReference>
<dbReference type="Gene3D" id="3.80.30.20">
    <property type="entry name" value="tm_1862 like domain"/>
    <property type="match status" value="1"/>
</dbReference>
<evidence type="ECO:0000313" key="3">
    <source>
        <dbReference type="EMBL" id="VAX40125.1"/>
    </source>
</evidence>
<dbReference type="GO" id="GO:0006779">
    <property type="term" value="P:porphyrin-containing compound biosynthetic process"/>
    <property type="evidence" value="ECO:0007669"/>
    <property type="project" value="InterPro"/>
</dbReference>
<dbReference type="InterPro" id="IPR023404">
    <property type="entry name" value="rSAM_horseshoe"/>
</dbReference>
<dbReference type="InterPro" id="IPR004559">
    <property type="entry name" value="HemW-like"/>
</dbReference>
<reference evidence="3" key="1">
    <citation type="submission" date="2018-06" db="EMBL/GenBank/DDBJ databases">
        <authorList>
            <person name="Zhirakovskaya E."/>
        </authorList>
    </citation>
    <scope>NUCLEOTIDE SEQUENCE</scope>
</reference>
<dbReference type="InterPro" id="IPR034505">
    <property type="entry name" value="Coproporphyrinogen-III_oxidase"/>
</dbReference>
<dbReference type="PANTHER" id="PTHR13932">
    <property type="entry name" value="COPROPORPHYRINIGEN III OXIDASE"/>
    <property type="match status" value="1"/>
</dbReference>
<dbReference type="EMBL" id="UOGL01000402">
    <property type="protein sequence ID" value="VAX40125.1"/>
    <property type="molecule type" value="Genomic_DNA"/>
</dbReference>
<sequence>TEMQTTRTESISSRPKLKTLFVGGGTPTHLPAKQLQQLMSLLHKTFNLEDVEEFCVEANPALFEEDKINVLAEAGVNRISLGVQSFDAKILQTLERDHSREIIHSLVEKLRQQIPNVSLDLIFGVPGQSLALWEETLREAINLHPKHLSTYGLTFEKGTSFWKRKEKGELTAAPEELEREMYALAMQMLAEAGFGQYEISNFAQADFESTHNLIYWQGEEYFAFGPGAARYLNGCREMNHRSTLTWLKRIQSGKSPVAESEHLTQEERAKELIVFGLRLNKGVHRAEFKTKTGFDLETFAGDAIKKHLETGLIEENNLSLSLSEKGRFLADMVVVDFL</sequence>
<feature type="domain" description="Radical SAM core" evidence="2">
    <location>
        <begin position="1"/>
        <end position="195"/>
    </location>
</feature>
<dbReference type="Pfam" id="PF06969">
    <property type="entry name" value="HemN_C"/>
    <property type="match status" value="1"/>
</dbReference>
<dbReference type="GO" id="GO:0004109">
    <property type="term" value="F:coproporphyrinogen oxidase activity"/>
    <property type="evidence" value="ECO:0007669"/>
    <property type="project" value="InterPro"/>
</dbReference>
<dbReference type="InterPro" id="IPR058240">
    <property type="entry name" value="rSAM_sf"/>
</dbReference>
<name>A0A3B1E3D0_9ZZZZ</name>
<feature type="non-terminal residue" evidence="3">
    <location>
        <position position="1"/>
    </location>
</feature>
<dbReference type="InterPro" id="IPR007197">
    <property type="entry name" value="rSAM"/>
</dbReference>
<protein>
    <submittedName>
        <fullName evidence="3">Hypothetical radical SAM family enzyme in heat shock gene cluster, similarity with CPO of BS HemN-type</fullName>
    </submittedName>
</protein>
<dbReference type="GO" id="GO:0051539">
    <property type="term" value="F:4 iron, 4 sulfur cluster binding"/>
    <property type="evidence" value="ECO:0007669"/>
    <property type="project" value="InterPro"/>
</dbReference>
<evidence type="ECO:0000256" key="1">
    <source>
        <dbReference type="ARBA" id="ARBA00006100"/>
    </source>
</evidence>
<dbReference type="NCBIfam" id="TIGR00539">
    <property type="entry name" value="hemN_rel"/>
    <property type="match status" value="1"/>
</dbReference>
<evidence type="ECO:0000259" key="2">
    <source>
        <dbReference type="PROSITE" id="PS51918"/>
    </source>
</evidence>